<keyword evidence="2" id="KW-0732">Signal</keyword>
<organism evidence="4 5">
    <name type="scientific">Elsinoe australis</name>
    <dbReference type="NCBI Taxonomy" id="40998"/>
    <lineage>
        <taxon>Eukaryota</taxon>
        <taxon>Fungi</taxon>
        <taxon>Dikarya</taxon>
        <taxon>Ascomycota</taxon>
        <taxon>Pezizomycotina</taxon>
        <taxon>Dothideomycetes</taxon>
        <taxon>Dothideomycetidae</taxon>
        <taxon>Myriangiales</taxon>
        <taxon>Elsinoaceae</taxon>
        <taxon>Elsinoe</taxon>
    </lineage>
</organism>
<accession>A0A4V6DWJ9</accession>
<dbReference type="AlphaFoldDB" id="A0A4V6DWJ9"/>
<evidence type="ECO:0000256" key="2">
    <source>
        <dbReference type="SAM" id="SignalP"/>
    </source>
</evidence>
<evidence type="ECO:0000256" key="1">
    <source>
        <dbReference type="SAM" id="MobiDB-lite"/>
    </source>
</evidence>
<feature type="domain" description="Apple" evidence="3">
    <location>
        <begin position="162"/>
        <end position="192"/>
    </location>
</feature>
<dbReference type="InterPro" id="IPR003609">
    <property type="entry name" value="Pan_app"/>
</dbReference>
<dbReference type="PANTHER" id="PTHR36578">
    <property type="entry name" value="CHROMOSOME 15, WHOLE GENOME SHOTGUN SEQUENCE"/>
    <property type="match status" value="1"/>
</dbReference>
<dbReference type="EMBL" id="PTQR01000086">
    <property type="protein sequence ID" value="TKX20702.1"/>
    <property type="molecule type" value="Genomic_DNA"/>
</dbReference>
<feature type="compositionally biased region" description="Low complexity" evidence="1">
    <location>
        <begin position="403"/>
        <end position="421"/>
    </location>
</feature>
<proteinExistence type="predicted"/>
<feature type="domain" description="Apple" evidence="3">
    <location>
        <begin position="517"/>
        <end position="546"/>
    </location>
</feature>
<feature type="region of interest" description="Disordered" evidence="1">
    <location>
        <begin position="593"/>
        <end position="615"/>
    </location>
</feature>
<name>A0A4V6DWJ9_9PEZI</name>
<evidence type="ECO:0000313" key="4">
    <source>
        <dbReference type="EMBL" id="TKX20702.1"/>
    </source>
</evidence>
<comment type="caution">
    <text evidence="4">The sequence shown here is derived from an EMBL/GenBank/DDBJ whole genome shotgun (WGS) entry which is preliminary data.</text>
</comment>
<evidence type="ECO:0000313" key="5">
    <source>
        <dbReference type="Proteomes" id="UP000308133"/>
    </source>
</evidence>
<feature type="region of interest" description="Disordered" evidence="1">
    <location>
        <begin position="446"/>
        <end position="474"/>
    </location>
</feature>
<dbReference type="Proteomes" id="UP000308133">
    <property type="component" value="Unassembled WGS sequence"/>
</dbReference>
<dbReference type="Pfam" id="PF14295">
    <property type="entry name" value="PAN_4"/>
    <property type="match status" value="3"/>
</dbReference>
<feature type="chain" id="PRO_5020911372" evidence="2">
    <location>
        <begin position="17"/>
        <end position="787"/>
    </location>
</feature>
<evidence type="ECO:0000259" key="3">
    <source>
        <dbReference type="Pfam" id="PF14295"/>
    </source>
</evidence>
<gene>
    <name evidence="4" type="ORF">C1H76_7088</name>
</gene>
<feature type="domain" description="Apple" evidence="3">
    <location>
        <begin position="296"/>
        <end position="339"/>
    </location>
</feature>
<protein>
    <submittedName>
        <fullName evidence="4">PAN domain-containing protein 8</fullName>
    </submittedName>
</protein>
<dbReference type="Gene3D" id="3.50.4.10">
    <property type="entry name" value="Hepatocyte Growth Factor"/>
    <property type="match status" value="2"/>
</dbReference>
<dbReference type="PANTHER" id="PTHR36578:SF1">
    <property type="entry name" value="APPLE DOMAIN-CONTAINING PROTEIN"/>
    <property type="match status" value="1"/>
</dbReference>
<reference evidence="4 5" key="1">
    <citation type="submission" date="2018-02" db="EMBL/GenBank/DDBJ databases">
        <title>Draft genome sequences of Elsinoe sp., causing black scab on jojoba.</title>
        <authorList>
            <person name="Stodart B."/>
            <person name="Jeffress S."/>
            <person name="Ash G."/>
            <person name="Arun Chinnappa K."/>
        </authorList>
    </citation>
    <scope>NUCLEOTIDE SEQUENCE [LARGE SCALE GENOMIC DNA]</scope>
    <source>
        <strain evidence="4 5">Hillstone_2</strain>
    </source>
</reference>
<feature type="region of interest" description="Disordered" evidence="1">
    <location>
        <begin position="403"/>
        <end position="431"/>
    </location>
</feature>
<feature type="signal peptide" evidence="2">
    <location>
        <begin position="1"/>
        <end position="16"/>
    </location>
</feature>
<sequence length="787" mass="81200">MRAFLALSALAGLALAQDTATLLTGPPMGVYKTANNKPAITATTLTDVTAVATGLRKRGEVTTPTGPPMGVYKTANVQAPLTAETLSVAATAAPAVVKRDATLAKRDDVCVAQPTGISYVTVPDDPNSFVKDTYYSTAADNAVTPQDYTQVFSDIVAANSADNYMGFTFLQSYDVAGCASQCTAISGCTSFNIYFERDPVMAPDASACPNPPSLTRIKCVWWGGLVSLDNANNYGNLQANFYVAVAGSNGYENTARAAALRAATPTVAGATIATETASAGSVWIVYYSADSSTGAYANAAASGSYADCEVACDARTDGCKAFTYVGGANGTGSGTCWLKTSLGTPSLSGNNVVSAVRAAGNSNSNAASSSVVTTTTTTTTTTVAPTTVASTVAATTVVQVASSAAAPSSSTSSTTSTTSTTLYRPSYGSGSSTLQTITTVTYSAAPTTAGSSSSITTPPSSASTKTTTTTTTSATPISRYTSDMNCTQMSAVSSTYSDSSNAYIIQCQRDLYHLGDVGSYNAGSFYGCFSACSNFNGCQAFSYYSGVCYFKNLNGINVAPTVATLDFAYVARYYTGLPAAAASTTTTTTTTTTVAPTTTKAPTTTTTTTTVAPTTTPAPTTFSTAGIGQKFGSATSAAVTTTKTTSTASPTPTAFYIQVGGWNDPNNKYAYVNWWTGGKVQFTNSKSGATIFNIDSRGYLRNQDWIWLLNGYIGLVDRLGGAWQRMGFRPSGTDPAKCWIQDGFVMCNNSAGFIFAGTCNNDGYLYLGAAAQMPRQCGWTGLYPVAA</sequence>